<protein>
    <submittedName>
        <fullName evidence="10">Permease</fullName>
    </submittedName>
</protein>
<reference evidence="10 11" key="1">
    <citation type="submission" date="2016-09" db="EMBL/GenBank/DDBJ databases">
        <authorList>
            <person name="Capua I."/>
            <person name="De Benedictis P."/>
            <person name="Joannis T."/>
            <person name="Lombin L.H."/>
            <person name="Cattoli G."/>
        </authorList>
    </citation>
    <scope>NUCLEOTIDE SEQUENCE [LARGE SCALE GENOMIC DNA]</scope>
    <source>
        <strain evidence="10 11">ANC 4671</strain>
    </source>
</reference>
<comment type="subcellular location">
    <subcellularLocation>
        <location evidence="1">Cell membrane</location>
        <topology evidence="1">Multi-pass membrane protein</topology>
    </subcellularLocation>
</comment>
<keyword evidence="3" id="KW-0813">Transport</keyword>
<proteinExistence type="inferred from homology"/>
<keyword evidence="5 8" id="KW-0812">Transmembrane</keyword>
<evidence type="ECO:0000313" key="11">
    <source>
        <dbReference type="Proteomes" id="UP000185895"/>
    </source>
</evidence>
<feature type="transmembrane region" description="Helical" evidence="8">
    <location>
        <begin position="126"/>
        <end position="143"/>
    </location>
</feature>
<evidence type="ECO:0000256" key="3">
    <source>
        <dbReference type="ARBA" id="ARBA00022448"/>
    </source>
</evidence>
<keyword evidence="7 8" id="KW-0472">Membrane</keyword>
<keyword evidence="4" id="KW-1003">Cell membrane</keyword>
<feature type="transmembrane region" description="Helical" evidence="8">
    <location>
        <begin position="5"/>
        <end position="22"/>
    </location>
</feature>
<dbReference type="STRING" id="1262585.BJI46_05705"/>
<comment type="caution">
    <text evidence="10">The sequence shown here is derived from an EMBL/GenBank/DDBJ whole genome shotgun (WGS) entry which is preliminary data.</text>
</comment>
<evidence type="ECO:0000256" key="2">
    <source>
        <dbReference type="ARBA" id="ARBA00007362"/>
    </source>
</evidence>
<dbReference type="InterPro" id="IPR000620">
    <property type="entry name" value="EamA_dom"/>
</dbReference>
<organism evidence="10 11">
    <name type="scientific">Acinetobacter qingfengensis</name>
    <dbReference type="NCBI Taxonomy" id="1262585"/>
    <lineage>
        <taxon>Bacteria</taxon>
        <taxon>Pseudomonadati</taxon>
        <taxon>Pseudomonadota</taxon>
        <taxon>Gammaproteobacteria</taxon>
        <taxon>Moraxellales</taxon>
        <taxon>Moraxellaceae</taxon>
        <taxon>Acinetobacter</taxon>
    </lineage>
</organism>
<evidence type="ECO:0000256" key="6">
    <source>
        <dbReference type="ARBA" id="ARBA00022989"/>
    </source>
</evidence>
<evidence type="ECO:0000256" key="7">
    <source>
        <dbReference type="ARBA" id="ARBA00023136"/>
    </source>
</evidence>
<comment type="similarity">
    <text evidence="2">Belongs to the EamA transporter family.</text>
</comment>
<feature type="transmembrane region" description="Helical" evidence="8">
    <location>
        <begin position="178"/>
        <end position="195"/>
    </location>
</feature>
<feature type="transmembrane region" description="Helical" evidence="8">
    <location>
        <begin position="149"/>
        <end position="166"/>
    </location>
</feature>
<name>A0A1E7QYV3_9GAMM</name>
<dbReference type="Pfam" id="PF00892">
    <property type="entry name" value="EamA"/>
    <property type="match status" value="1"/>
</dbReference>
<sequence>MFRGIGLSVLASVTFGFLYLYSKLLAPLDSGQTFGWRLIATIPFLTLIMWCFGDIKLIGEIFKRIIEKPIFLLFLLLSSFLASVQLWLFLWAPMNDRGLEVSLGYFLLPLVLVFSGSLLYKEKLSFLQKIAVFFALIGVGHEFWQHGMIAWETAVVAFGYTAYFLLRKKIQTDHLGGFWWDIALSLPVAFFFVLSRDGLAVFSQYPILWLIIIGLGVLSTLGLGSYILSSRYLPLVLFGLLSYLEPVLLAIASLFLGESIQTDELLTYIPIWLAVFVLVIEGALHLIKQHRQKLALRKKTKYLNKM</sequence>
<dbReference type="Proteomes" id="UP000185895">
    <property type="component" value="Unassembled WGS sequence"/>
</dbReference>
<feature type="transmembrane region" description="Helical" evidence="8">
    <location>
        <begin position="102"/>
        <end position="119"/>
    </location>
</feature>
<dbReference type="AlphaFoldDB" id="A0A1E7QYV3"/>
<dbReference type="EMBL" id="MKKK01000067">
    <property type="protein sequence ID" value="OEY92244.1"/>
    <property type="molecule type" value="Genomic_DNA"/>
</dbReference>
<dbReference type="InterPro" id="IPR037185">
    <property type="entry name" value="EmrE-like"/>
</dbReference>
<feature type="transmembrane region" description="Helical" evidence="8">
    <location>
        <begin position="235"/>
        <end position="256"/>
    </location>
</feature>
<dbReference type="InterPro" id="IPR004626">
    <property type="entry name" value="RarD"/>
</dbReference>
<feature type="transmembrane region" description="Helical" evidence="8">
    <location>
        <begin position="34"/>
        <end position="58"/>
    </location>
</feature>
<keyword evidence="6 8" id="KW-1133">Transmembrane helix</keyword>
<feature type="transmembrane region" description="Helical" evidence="8">
    <location>
        <begin position="268"/>
        <end position="287"/>
    </location>
</feature>
<evidence type="ECO:0000256" key="8">
    <source>
        <dbReference type="SAM" id="Phobius"/>
    </source>
</evidence>
<dbReference type="GO" id="GO:0005886">
    <property type="term" value="C:plasma membrane"/>
    <property type="evidence" value="ECO:0007669"/>
    <property type="project" value="UniProtKB-SubCell"/>
</dbReference>
<evidence type="ECO:0000256" key="5">
    <source>
        <dbReference type="ARBA" id="ARBA00022692"/>
    </source>
</evidence>
<dbReference type="NCBIfam" id="TIGR00688">
    <property type="entry name" value="rarD"/>
    <property type="match status" value="1"/>
</dbReference>
<feature type="domain" description="EamA" evidence="9">
    <location>
        <begin position="3"/>
        <end position="139"/>
    </location>
</feature>
<feature type="transmembrane region" description="Helical" evidence="8">
    <location>
        <begin position="207"/>
        <end position="228"/>
    </location>
</feature>
<dbReference type="SUPFAM" id="SSF103481">
    <property type="entry name" value="Multidrug resistance efflux transporter EmrE"/>
    <property type="match status" value="1"/>
</dbReference>
<accession>A0A1E7QYV3</accession>
<dbReference type="OrthoDB" id="3250831at2"/>
<feature type="transmembrane region" description="Helical" evidence="8">
    <location>
        <begin position="70"/>
        <end position="90"/>
    </location>
</feature>
<evidence type="ECO:0000256" key="4">
    <source>
        <dbReference type="ARBA" id="ARBA00022475"/>
    </source>
</evidence>
<gene>
    <name evidence="10" type="ORF">BJI46_05705</name>
</gene>
<evidence type="ECO:0000259" key="9">
    <source>
        <dbReference type="Pfam" id="PF00892"/>
    </source>
</evidence>
<evidence type="ECO:0000313" key="10">
    <source>
        <dbReference type="EMBL" id="OEY92244.1"/>
    </source>
</evidence>
<evidence type="ECO:0000256" key="1">
    <source>
        <dbReference type="ARBA" id="ARBA00004651"/>
    </source>
</evidence>
<keyword evidence="11" id="KW-1185">Reference proteome</keyword>
<dbReference type="RefSeq" id="WP_070070840.1">
    <property type="nucleotide sequence ID" value="NZ_MKKK01000067.1"/>
</dbReference>